<evidence type="ECO:0000256" key="1">
    <source>
        <dbReference type="SAM" id="MobiDB-lite"/>
    </source>
</evidence>
<proteinExistence type="predicted"/>
<dbReference type="AlphaFoldDB" id="A0A0A9DRB9"/>
<feature type="region of interest" description="Disordered" evidence="1">
    <location>
        <begin position="11"/>
        <end position="37"/>
    </location>
</feature>
<name>A0A0A9DRB9_ARUDO</name>
<dbReference type="EMBL" id="GBRH01207539">
    <property type="protein sequence ID" value="JAD90356.1"/>
    <property type="molecule type" value="Transcribed_RNA"/>
</dbReference>
<evidence type="ECO:0000313" key="2">
    <source>
        <dbReference type="EMBL" id="JAD90356.1"/>
    </source>
</evidence>
<organism evidence="2">
    <name type="scientific">Arundo donax</name>
    <name type="common">Giant reed</name>
    <name type="synonym">Donax arundinaceus</name>
    <dbReference type="NCBI Taxonomy" id="35708"/>
    <lineage>
        <taxon>Eukaryota</taxon>
        <taxon>Viridiplantae</taxon>
        <taxon>Streptophyta</taxon>
        <taxon>Embryophyta</taxon>
        <taxon>Tracheophyta</taxon>
        <taxon>Spermatophyta</taxon>
        <taxon>Magnoliopsida</taxon>
        <taxon>Liliopsida</taxon>
        <taxon>Poales</taxon>
        <taxon>Poaceae</taxon>
        <taxon>PACMAD clade</taxon>
        <taxon>Arundinoideae</taxon>
        <taxon>Arundineae</taxon>
        <taxon>Arundo</taxon>
    </lineage>
</organism>
<accession>A0A0A9DRB9</accession>
<reference evidence="2" key="2">
    <citation type="journal article" date="2015" name="Data Brief">
        <title>Shoot transcriptome of the giant reed, Arundo donax.</title>
        <authorList>
            <person name="Barrero R.A."/>
            <person name="Guerrero F.D."/>
            <person name="Moolhuijzen P."/>
            <person name="Goolsby J.A."/>
            <person name="Tidwell J."/>
            <person name="Bellgard S.E."/>
            <person name="Bellgard M.I."/>
        </authorList>
    </citation>
    <scope>NUCLEOTIDE SEQUENCE</scope>
    <source>
        <tissue evidence="2">Shoot tissue taken approximately 20 cm above the soil surface</tissue>
    </source>
</reference>
<sequence>MLLPPCCSPRGAAPPASQPPSCSSSSLPCAAGSPANSQSTAVRCYCSSYSKGSKLAIPFQVYTNIHHPSKNHRKFCRAQKNVKLVLLNLF</sequence>
<reference evidence="2" key="1">
    <citation type="submission" date="2014-09" db="EMBL/GenBank/DDBJ databases">
        <authorList>
            <person name="Magalhaes I.L.F."/>
            <person name="Oliveira U."/>
            <person name="Santos F.R."/>
            <person name="Vidigal T.H.D.A."/>
            <person name="Brescovit A.D."/>
            <person name="Santos A.J."/>
        </authorList>
    </citation>
    <scope>NUCLEOTIDE SEQUENCE</scope>
    <source>
        <tissue evidence="2">Shoot tissue taken approximately 20 cm above the soil surface</tissue>
    </source>
</reference>
<feature type="compositionally biased region" description="Low complexity" evidence="1">
    <location>
        <begin position="11"/>
        <end position="35"/>
    </location>
</feature>
<protein>
    <submittedName>
        <fullName evidence="2">Uncharacterized protein</fullName>
    </submittedName>
</protein>